<dbReference type="Pfam" id="PF20609">
    <property type="entry name" value="pAdhesive_17"/>
    <property type="match status" value="1"/>
</dbReference>
<gene>
    <name evidence="8" type="ORF">AB1I55_14080</name>
</gene>
<evidence type="ECO:0000256" key="1">
    <source>
        <dbReference type="ARBA" id="ARBA00022512"/>
    </source>
</evidence>
<keyword evidence="4" id="KW-0572">Peptidoglycan-anchor</keyword>
<name>A0ABV3MFK7_9ENTE</name>
<evidence type="ECO:0000256" key="6">
    <source>
        <dbReference type="SAM" id="Phobius"/>
    </source>
</evidence>
<evidence type="ECO:0000259" key="7">
    <source>
        <dbReference type="PROSITE" id="PS50847"/>
    </source>
</evidence>
<dbReference type="InterPro" id="IPR019931">
    <property type="entry name" value="LPXTG_anchor"/>
</dbReference>
<keyword evidence="6" id="KW-1133">Transmembrane helix</keyword>
<feature type="transmembrane region" description="Helical" evidence="6">
    <location>
        <begin position="3095"/>
        <end position="3114"/>
    </location>
</feature>
<dbReference type="InterPro" id="IPR046762">
    <property type="entry name" value="pAdhesive_17"/>
</dbReference>
<keyword evidence="6" id="KW-0812">Transmembrane</keyword>
<proteinExistence type="predicted"/>
<dbReference type="NCBIfam" id="NF033510">
    <property type="entry name" value="Ca_tandemer"/>
    <property type="match status" value="10"/>
</dbReference>
<dbReference type="EMBL" id="JBFDTB010000027">
    <property type="protein sequence ID" value="MEW3467226.1"/>
    <property type="molecule type" value="Genomic_DNA"/>
</dbReference>
<keyword evidence="2" id="KW-0964">Secreted</keyword>
<feature type="compositionally biased region" description="Polar residues" evidence="5">
    <location>
        <begin position="2156"/>
        <end position="2168"/>
    </location>
</feature>
<keyword evidence="6" id="KW-0472">Membrane</keyword>
<feature type="compositionally biased region" description="Low complexity" evidence="5">
    <location>
        <begin position="3038"/>
        <end position="3075"/>
    </location>
</feature>
<protein>
    <submittedName>
        <fullName evidence="8">Ig-like domain-containing protein</fullName>
    </submittedName>
</protein>
<feature type="compositionally biased region" description="Polar residues" evidence="5">
    <location>
        <begin position="1629"/>
        <end position="1639"/>
    </location>
</feature>
<evidence type="ECO:0000256" key="3">
    <source>
        <dbReference type="ARBA" id="ARBA00022729"/>
    </source>
</evidence>
<comment type="caution">
    <text evidence="8">The sequence shown here is derived from an EMBL/GenBank/DDBJ whole genome shotgun (WGS) entry which is preliminary data.</text>
</comment>
<feature type="region of interest" description="Disordered" evidence="5">
    <location>
        <begin position="1620"/>
        <end position="1639"/>
    </location>
</feature>
<dbReference type="InterPro" id="IPR041498">
    <property type="entry name" value="Big_6"/>
</dbReference>
<evidence type="ECO:0000313" key="9">
    <source>
        <dbReference type="Proteomes" id="UP001554047"/>
    </source>
</evidence>
<keyword evidence="1" id="KW-0134">Cell wall</keyword>
<dbReference type="RefSeq" id="WP_196044051.1">
    <property type="nucleotide sequence ID" value="NZ_JBFDTB010000027.1"/>
</dbReference>
<dbReference type="NCBIfam" id="TIGR01167">
    <property type="entry name" value="LPXTG_anchor"/>
    <property type="match status" value="1"/>
</dbReference>
<dbReference type="Gene3D" id="2.60.40.10">
    <property type="entry name" value="Immunoglobulins"/>
    <property type="match status" value="23"/>
</dbReference>
<keyword evidence="9" id="KW-1185">Reference proteome</keyword>
<sequence length="3124" mass="312425">MKGINYKKLMDSKKNTRVRTKKNIIANLTVSGMLLTSTVVVPASLLWAPTTVEAALVSAELFSDITASNNSGTSASAPYATPGATNQVNFSISGSNAVTVDVLNGDKVAVVGVPQGLTGLVQPAGNASISTNVILQLGNFPALQTLIGTVTPAVNTLISTVDGIVNQNLADALYIPPTIVGGLPNPLYTAASIVDVSQVISVNLDEITTQLDLLNQLGQFGQANFEVPAGLTDNERALIANVDDGLFIVINQRINQILDNLQAAQIQVSILDGASGIPGIGTLIGQINTLVQSTVNTAKATLNATVETAQTVFNATTDLADQIASASVLGQTNVVIPTNVTSPTYAQLVENGVANPSNPYEARFEGTMSQLDLITIDLFTDADGNNSIWFAPDTPEDQTDTPTINPLTAGETTISGTAEPGAAITLAINGGAPITTTADGDGNWTADVPELVEGDTVTAVAEADGESASEPATATVAAPVVNAPTASITGNSTDGYPVTGTAAANAAIEITNAEGEVVGSGTANENGNYSITLNPADVAENENLNVAAIVTAGGQTYRSGNTPIVVPADDAEQQTGTPTIHPVTAGDTSVSGTAEPSASITVTVNGADPIVTEADEEGNWRVDVDEVSEGDTVSAIAELAGQTPSQPASTTVSALTVNAPTASITGNSQEGYPVTGTAAPNAAIEITNADGEIVGTGTANENGVYTVTLDPADVDAEETLNVTAVVTAGGETYRSNPTPVVVPADILQTETPTIDPVSAGDTTVSGTAEPGATVTITLPEGDPITAEADDEGNWEATVPELSEGDSVTVVAESEGKDPSAPITVSVNGLTVAAPTATITGNSTDGYPVTGTATANAAIEILNEAGEVVGSGTADEDGNFTITLDPQEVTAGDNLRVEAIVTAGGEDYRSTGTPLVVPADDVENLTETPTIDPVTAGDTTVSGTAEPGATVTITLPEGDPITAEADDEGNWEATVPELTEGDTVTVVAEVEGKEPSAPITVTVDGVTVSAPSASITGNSTDGYPVSGTTTPNAAIEILNEAGEVVGSTTADDTGVYTVILDPADVAPEEALQVVAVVTAGGQDYRSNATPITVPADIEQTGTPTIDPVTAGDTTISGTAEPGSTVTVTITGQEPVTAETDDEGNWLAEVPAVSGGDTVTVVAEAEGKEPSAPVSVGVNGVTVAAPTAIISGNSTDGYPITGTAPVNAAIEVLNESGDVIGTGTADGDGNYTVTIAPSDAAPEETLSVVAIVTAGGDQYRSPATPVTVPADELEQTASPTIDPINAGDTTISGTAEPGATVTVTIPGEEPVTGEADDEGNWTVEVPEVSEGETVTVVAQAPDKDPSAPISVGVNGLTIATPTATISGNSTAGYPVTGTAPANAAIEILNADDEVIGTGTANDEGQYTITLTSNDASPAEALRVVAVVTAGGQEYRSAAAPITVPLDQTAVPTIESVTAGDTTISGTAEPGATVSVTIGDAEPVTAEADDEGKWTATVPEVSQGEIVSVVATLDGETPSDAATVVVNPLTVATPTAAISGNSSDGYPVTGTATPNAAIEILNAAGEVVGSGEANEEGAYSITLSSDDVDPSEALQVVAVVTAGGDEYRSTPLSIVVPADQTTTPTIDPVQAGDTSVGGTAEPGSTVTVTIPGEDPVTAETDEEGNWTVTVPELSEGDTVTVVAEAEGKDPSAPISVGVGALNVAAPTATITGNSTDGYPVTGTAPANATIEILNAANEVVGSGTANGDGEYTITLTEGVSPAETLRVVAIVSAGGQDYRSPATTIVVPEDNAEDQTAAPTVAPVIAGATTVSGTAEPGADVTVELPNGDTVTVAANDEGEWTATVPTVSLDDVLTVTALADGKTESLPVTVTVQGLIVAAPTATISGNSADGYPVTGTAPANASIEILNADDQVIGTGTANENGVYTVTLTSEEASAGETVRVIAIVSAGGDDFRSQPTAVVVPADQTATPTINPAVAGATEISGTAEPGAIVNVTVGEQDPISAEVDEEGNWQVDVPELSEGTTVTAVAEVENETPSTPATITVGALTVAAPSASISGNAADGYPVTGTGPANATIEILNEAGETVGTGTTNDAGLYTIDLTSENVSPEENLTVVAVVTAGGTDYRSPATPIMVPAEPGENQTTAPTVDPIKAGDETVSGTAEPGSTVTVTLPDGTEETAETDDEGNWSVDVPELSEGDTITVVADSDGKDPSDPITVIVEGVTVAAPTASISGNSTDGYPVTGTAPANAAIEILNADNEVVGTGTADGDGNYTVDLTAETVDPEETLNVVAIVTAGGKEYRSNPTAVIVPADTVVDQTAAPTIDPITAGDTSISGTAEPGSTVTIIVPDAEPITAETDDEGNWTAEVPEVSEGDAVTVVAQSPDKEPSAPVTVGVGALTVTAPSATITGNSTDGYPVTGTAPANATIQILNSDGQIVGSGTADAEGNYSITLEPTAVAPAESLTVVAVLTAGGKEYRSNATPIVVPLDQEEQQTATPTIDPVKAGDTTISGTAEPGSTVTVTIGENEPITTETDEEGNWTVEVPEVAEGDTVTVVAQSPEKDPSAPITVSVDGITVSAPTASITGNPEDGYPVTGMAAPNAAIEIVNEAGDVVGSGNTDENGNYTITLSGEDVSPEESLNVVAIITAGGKDYRSNATPIVVPVENTIDQTATPIIEPVTAGDTTITGTAVPGSMVTVTVTGEEAVETEADEAGNWSVEVAEVSRDEIVTAVAQSEGETASEPATTVVNGITVNAPSASITGNSQEGYPVSGNGPANAAIEILNEAGVVVGTGTTDENGDYTITLTSEDVAPEENLTVVAIVTAGGDDYRSNATPIVVPVDDESIKTDTPTIDPVTAGDTTISGTSEPGATITVTISDPLTSRFLTIFAAEGPITTIADKNGDWDVELSAEATEGETVTVLALAEGETLSDPTTTVVSALTVDAPVATITGNPTDGYPVFGNGPANATIEILNEAGDVVGTGTTNGNGAFSITLDPEDVSPEETLNVVAIVTAGGREYRSAATPIVVPTGDNGRDGTDGTDGSNGTDGTNGTNGTDGSNGAWGNWGSWGNNNGNGSNNNQSWWGSKYLPKTGSEGTWYASLIGAAVFVVGGIGLFFKARKKKDQQK</sequence>
<feature type="compositionally biased region" description="Acidic residues" evidence="5">
    <location>
        <begin position="2173"/>
        <end position="2184"/>
    </location>
</feature>
<organism evidence="8 9">
    <name type="scientific">Enterococcus entomosocium</name>
    <dbReference type="NCBI Taxonomy" id="3034352"/>
    <lineage>
        <taxon>Bacteria</taxon>
        <taxon>Bacillati</taxon>
        <taxon>Bacillota</taxon>
        <taxon>Bacilli</taxon>
        <taxon>Lactobacillales</taxon>
        <taxon>Enterococcaceae</taxon>
        <taxon>Enterococcus</taxon>
    </lineage>
</organism>
<feature type="region of interest" description="Disordered" evidence="5">
    <location>
        <begin position="926"/>
        <end position="945"/>
    </location>
</feature>
<dbReference type="InterPro" id="IPR013783">
    <property type="entry name" value="Ig-like_fold"/>
</dbReference>
<feature type="region of interest" description="Disordered" evidence="5">
    <location>
        <begin position="2842"/>
        <end position="2864"/>
    </location>
</feature>
<accession>A0ABV3MFK7</accession>
<dbReference type="Pfam" id="PF17936">
    <property type="entry name" value="Big_6"/>
    <property type="match status" value="29"/>
</dbReference>
<dbReference type="Proteomes" id="UP001554047">
    <property type="component" value="Unassembled WGS sequence"/>
</dbReference>
<evidence type="ECO:0000256" key="5">
    <source>
        <dbReference type="SAM" id="MobiDB-lite"/>
    </source>
</evidence>
<feature type="domain" description="Gram-positive cocci surface proteins LPxTG" evidence="7">
    <location>
        <begin position="3086"/>
        <end position="3124"/>
    </location>
</feature>
<dbReference type="PROSITE" id="PS50847">
    <property type="entry name" value="GRAM_POS_ANCHORING"/>
    <property type="match status" value="1"/>
</dbReference>
<evidence type="ECO:0000313" key="8">
    <source>
        <dbReference type="EMBL" id="MEW3467226.1"/>
    </source>
</evidence>
<evidence type="ECO:0000256" key="2">
    <source>
        <dbReference type="ARBA" id="ARBA00022525"/>
    </source>
</evidence>
<dbReference type="Pfam" id="PF00746">
    <property type="entry name" value="Gram_pos_anchor"/>
    <property type="match status" value="1"/>
</dbReference>
<reference evidence="8 9" key="1">
    <citation type="submission" date="2024-05" db="EMBL/GenBank/DDBJ databases">
        <title>Human gut microbiome strain richness.</title>
        <authorList>
            <person name="Chen-Liaw A."/>
        </authorList>
    </citation>
    <scope>NUCLEOTIDE SEQUENCE [LARGE SCALE GENOMIC DNA]</scope>
    <source>
        <strain evidence="8 9">J1100102st1_G3_J1100102_180507</strain>
    </source>
</reference>
<feature type="region of interest" description="Disordered" evidence="5">
    <location>
        <begin position="3022"/>
        <end position="3075"/>
    </location>
</feature>
<feature type="region of interest" description="Disordered" evidence="5">
    <location>
        <begin position="2154"/>
        <end position="2190"/>
    </location>
</feature>
<keyword evidence="3" id="KW-0732">Signal</keyword>
<evidence type="ECO:0000256" key="4">
    <source>
        <dbReference type="ARBA" id="ARBA00023088"/>
    </source>
</evidence>